<accession>A0ABX7R1Q8</accession>
<dbReference type="Proteomes" id="UP000663207">
    <property type="component" value="Chromosome"/>
</dbReference>
<reference evidence="4 5" key="1">
    <citation type="submission" date="2021-03" db="EMBL/GenBank/DDBJ databases">
        <title>Novel species identification of genus Shewanella.</title>
        <authorList>
            <person name="Liu G."/>
            <person name="Zhang Q."/>
        </authorList>
    </citation>
    <scope>NUCLEOTIDE SEQUENCE [LARGE SCALE GENOMIC DNA]</scope>
    <source>
        <strain evidence="4 5">FJAT-52962</strain>
    </source>
</reference>
<feature type="domain" description="Cytochrome c7-like" evidence="3">
    <location>
        <begin position="285"/>
        <end position="345"/>
    </location>
</feature>
<evidence type="ECO:0000313" key="5">
    <source>
        <dbReference type="Proteomes" id="UP000663207"/>
    </source>
</evidence>
<dbReference type="NCBIfam" id="TIGR04257">
    <property type="entry name" value="nanowire_3heme"/>
    <property type="match status" value="1"/>
</dbReference>
<dbReference type="InterPro" id="IPR029467">
    <property type="entry name" value="Cyt_c7-like"/>
</dbReference>
<feature type="chain" id="PRO_5045541092" evidence="1">
    <location>
        <begin position="37"/>
        <end position="363"/>
    </location>
</feature>
<sequence>MKPSTKPLLICALQFSTLLFSSLLFSSLLFSSQSLAEQSCRPGTSQPDQRFIVFEDTGLVRDRVTGLLWQRCSVGQFWNGTSCEESSKRMIKSWFTYSQLDSAVERTIKETGQDGWRVPTIDELQTLVKYDCQDPAINSHMFPNTPSWRFWSSTPFANNPEYAWTLDFATGVPSTVLTKTASYNVRLVKGKIPRLNTPQANNDEQALAEWDDGIHNLANPDLQALQSQKAAFADLPLNDFGKPDWAALLREGVIAPRVNKFGEPEEMPVWKHDIVFKDTANMPWVKFPHQTHSEWLACTNCHDDIFAQKTGTADISMASIYSGQYCGTCHGVVAFTLTDCARCHSQLHPGVSDQWKEYYKDKH</sequence>
<gene>
    <name evidence="4" type="ORF">JYB85_02400</name>
</gene>
<protein>
    <submittedName>
        <fullName evidence="4">DUF1566 domain-containing protein</fullName>
    </submittedName>
</protein>
<feature type="domain" description="Lcl C-terminal" evidence="2">
    <location>
        <begin position="58"/>
        <end position="189"/>
    </location>
</feature>
<dbReference type="Pfam" id="PF07603">
    <property type="entry name" value="Lcl_C"/>
    <property type="match status" value="1"/>
</dbReference>
<dbReference type="Pfam" id="PF14522">
    <property type="entry name" value="Cytochrome_C7"/>
    <property type="match status" value="1"/>
</dbReference>
<keyword evidence="1" id="KW-0732">Signal</keyword>
<dbReference type="EMBL" id="CP071502">
    <property type="protein sequence ID" value="QSX37713.1"/>
    <property type="molecule type" value="Genomic_DNA"/>
</dbReference>
<dbReference type="SUPFAM" id="SSF48695">
    <property type="entry name" value="Multiheme cytochromes"/>
    <property type="match status" value="1"/>
</dbReference>
<dbReference type="PANTHER" id="PTHR35812:SF1">
    <property type="entry name" value="LIPOPROTEIN"/>
    <property type="match status" value="1"/>
</dbReference>
<keyword evidence="5" id="KW-1185">Reference proteome</keyword>
<dbReference type="InterPro" id="IPR026352">
    <property type="entry name" value="Nanowire_3heme"/>
</dbReference>
<proteinExistence type="predicted"/>
<dbReference type="CDD" id="cd08168">
    <property type="entry name" value="Cytochrom_C3"/>
    <property type="match status" value="1"/>
</dbReference>
<evidence type="ECO:0000259" key="2">
    <source>
        <dbReference type="Pfam" id="PF07603"/>
    </source>
</evidence>
<feature type="signal peptide" evidence="1">
    <location>
        <begin position="1"/>
        <end position="36"/>
    </location>
</feature>
<dbReference type="InterPro" id="IPR036280">
    <property type="entry name" value="Multihaem_cyt_sf"/>
</dbReference>
<dbReference type="Gene3D" id="3.90.10.10">
    <property type="entry name" value="Cytochrome C3"/>
    <property type="match status" value="1"/>
</dbReference>
<dbReference type="RefSeq" id="WP_207380897.1">
    <property type="nucleotide sequence ID" value="NZ_CP071502.1"/>
</dbReference>
<evidence type="ECO:0000259" key="3">
    <source>
        <dbReference type="Pfam" id="PF14522"/>
    </source>
</evidence>
<name>A0ABX7R1Q8_9GAMM</name>
<dbReference type="InterPro" id="IPR011460">
    <property type="entry name" value="Lcl_C"/>
</dbReference>
<evidence type="ECO:0000256" key="1">
    <source>
        <dbReference type="SAM" id="SignalP"/>
    </source>
</evidence>
<dbReference type="PANTHER" id="PTHR35812">
    <property type="entry name" value="LIPOPROTEIN"/>
    <property type="match status" value="1"/>
</dbReference>
<organism evidence="4 5">
    <name type="scientific">Shewanella sedimentimangrovi</name>
    <dbReference type="NCBI Taxonomy" id="2814293"/>
    <lineage>
        <taxon>Bacteria</taxon>
        <taxon>Pseudomonadati</taxon>
        <taxon>Pseudomonadota</taxon>
        <taxon>Gammaproteobacteria</taxon>
        <taxon>Alteromonadales</taxon>
        <taxon>Shewanellaceae</taxon>
        <taxon>Shewanella</taxon>
    </lineage>
</organism>
<evidence type="ECO:0000313" key="4">
    <source>
        <dbReference type="EMBL" id="QSX37713.1"/>
    </source>
</evidence>